<dbReference type="OrthoDB" id="3423180at2"/>
<dbReference type="Proteomes" id="UP000433493">
    <property type="component" value="Unassembled WGS sequence"/>
</dbReference>
<keyword evidence="2" id="KW-1185">Reference proteome</keyword>
<evidence type="ECO:0000313" key="1">
    <source>
        <dbReference type="EMBL" id="KAB1643193.1"/>
    </source>
</evidence>
<comment type="caution">
    <text evidence="1">The sequence shown here is derived from an EMBL/GenBank/DDBJ whole genome shotgun (WGS) entry which is preliminary data.</text>
</comment>
<reference evidence="1 2" key="1">
    <citation type="submission" date="2019-09" db="EMBL/GenBank/DDBJ databases">
        <title>Phylogeny of genus Pseudoclavibacter and closely related genus.</title>
        <authorList>
            <person name="Li Y."/>
        </authorList>
    </citation>
    <scope>NUCLEOTIDE SEQUENCE [LARGE SCALE GENOMIC DNA]</scope>
    <source>
        <strain evidence="1 2">KCTC 13959</strain>
    </source>
</reference>
<organism evidence="1 2">
    <name type="scientific">Gulosibacter chungangensis</name>
    <dbReference type="NCBI Taxonomy" id="979746"/>
    <lineage>
        <taxon>Bacteria</taxon>
        <taxon>Bacillati</taxon>
        <taxon>Actinomycetota</taxon>
        <taxon>Actinomycetes</taxon>
        <taxon>Micrococcales</taxon>
        <taxon>Microbacteriaceae</taxon>
        <taxon>Gulosibacter</taxon>
    </lineage>
</organism>
<name>A0A7J5BAX8_9MICO</name>
<gene>
    <name evidence="1" type="ORF">F8O05_08175</name>
</gene>
<evidence type="ECO:0000313" key="2">
    <source>
        <dbReference type="Proteomes" id="UP000433493"/>
    </source>
</evidence>
<proteinExistence type="predicted"/>
<dbReference type="RefSeq" id="WP_158052242.1">
    <property type="nucleotide sequence ID" value="NZ_WBKB01000004.1"/>
</dbReference>
<dbReference type="EMBL" id="WBKB01000004">
    <property type="protein sequence ID" value="KAB1643193.1"/>
    <property type="molecule type" value="Genomic_DNA"/>
</dbReference>
<protein>
    <recommendedName>
        <fullName evidence="3">SCO1664 family protein</fullName>
    </recommendedName>
</protein>
<accession>A0A7J5BAX8</accession>
<sequence>MSEDAPAPLLESGDSDGWEHYFTLFADEPALHDEFRRIAVFDFVTNNTDRKSGHVLRGSDGRIWAIDHGLCFSAAFKLRTVIWDFAGEPISDALLDDVGNLIDEVPAEVAELLTEREVRALQGRARYLFAAREFPIDETGRRFPWPLV</sequence>
<evidence type="ECO:0008006" key="3">
    <source>
        <dbReference type="Google" id="ProtNLM"/>
    </source>
</evidence>
<dbReference type="AlphaFoldDB" id="A0A7J5BAX8"/>